<dbReference type="InterPro" id="IPR004149">
    <property type="entry name" value="Znf_DNAligase_C4"/>
</dbReference>
<evidence type="ECO:0000256" key="10">
    <source>
        <dbReference type="ARBA" id="ARBA00034005"/>
    </source>
</evidence>
<organism evidence="13 14">
    <name type="scientific">Nitratidesulfovibrio oxamicus</name>
    <dbReference type="NCBI Taxonomy" id="32016"/>
    <lineage>
        <taxon>Bacteria</taxon>
        <taxon>Pseudomonadati</taxon>
        <taxon>Thermodesulfobacteriota</taxon>
        <taxon>Desulfovibrionia</taxon>
        <taxon>Desulfovibrionales</taxon>
        <taxon>Desulfovibrionaceae</taxon>
        <taxon>Nitratidesulfovibrio</taxon>
    </lineage>
</organism>
<keyword evidence="5" id="KW-0227">DNA damage</keyword>
<evidence type="ECO:0000259" key="11">
    <source>
        <dbReference type="SMART" id="SM00278"/>
    </source>
</evidence>
<evidence type="ECO:0000313" key="14">
    <source>
        <dbReference type="Proteomes" id="UP001194469"/>
    </source>
</evidence>
<dbReference type="Proteomes" id="UP001194469">
    <property type="component" value="Unassembled WGS sequence"/>
</dbReference>
<keyword evidence="2 13" id="KW-0436">Ligase</keyword>
<keyword evidence="4" id="KW-0479">Metal-binding</keyword>
<comment type="caution">
    <text evidence="13">The sequence shown here is derived from an EMBL/GenBank/DDBJ whole genome shotgun (WGS) entry which is preliminary data.</text>
</comment>
<dbReference type="Pfam" id="PF12826">
    <property type="entry name" value="HHH_2"/>
    <property type="match status" value="1"/>
</dbReference>
<dbReference type="PROSITE" id="PS01056">
    <property type="entry name" value="DNA_LIGASE_N2"/>
    <property type="match status" value="1"/>
</dbReference>
<dbReference type="SMART" id="SM00278">
    <property type="entry name" value="HhH1"/>
    <property type="match status" value="3"/>
</dbReference>
<evidence type="ECO:0000256" key="3">
    <source>
        <dbReference type="ARBA" id="ARBA00022705"/>
    </source>
</evidence>
<feature type="domain" description="Helix-hairpin-helix DNA-binding motif class 1" evidence="11">
    <location>
        <begin position="556"/>
        <end position="575"/>
    </location>
</feature>
<dbReference type="PANTHER" id="PTHR23389:SF9">
    <property type="entry name" value="DNA LIGASE"/>
    <property type="match status" value="1"/>
</dbReference>
<dbReference type="CDD" id="cd00114">
    <property type="entry name" value="LIGANc"/>
    <property type="match status" value="1"/>
</dbReference>
<feature type="non-terminal residue" evidence="13">
    <location>
        <position position="647"/>
    </location>
</feature>
<feature type="domain" description="NAD-dependent DNA ligase N-terminal" evidence="12">
    <location>
        <begin position="31"/>
        <end position="491"/>
    </location>
</feature>
<reference evidence="13 14" key="1">
    <citation type="submission" date="2019-08" db="EMBL/GenBank/DDBJ databases">
        <authorList>
            <person name="Luo N."/>
        </authorList>
    </citation>
    <scope>NUCLEOTIDE SEQUENCE [LARGE SCALE GENOMIC DNA]</scope>
    <source>
        <strain evidence="13 14">NCIMB 9442</strain>
    </source>
</reference>
<name>A0ABS0J5X2_9BACT</name>
<dbReference type="InterPro" id="IPR041663">
    <property type="entry name" value="DisA/LigA_HHH"/>
</dbReference>
<keyword evidence="14" id="KW-1185">Reference proteome</keyword>
<dbReference type="InterPro" id="IPR013839">
    <property type="entry name" value="DNAligase_adenylation"/>
</dbReference>
<dbReference type="Gene3D" id="1.10.287.610">
    <property type="entry name" value="Helix hairpin bin"/>
    <property type="match status" value="1"/>
</dbReference>
<dbReference type="EMBL" id="VRYY01000393">
    <property type="protein sequence ID" value="MBG3877854.1"/>
    <property type="molecule type" value="Genomic_DNA"/>
</dbReference>
<protein>
    <recommendedName>
        <fullName evidence="1">DNA ligase (NAD(+))</fullName>
        <ecNumber evidence="1">6.5.1.2</ecNumber>
    </recommendedName>
</protein>
<keyword evidence="6" id="KW-0862">Zinc</keyword>
<dbReference type="Pfam" id="PF03120">
    <property type="entry name" value="OB_DNA_ligase"/>
    <property type="match status" value="1"/>
</dbReference>
<dbReference type="InterPro" id="IPR010994">
    <property type="entry name" value="RuvA_2-like"/>
</dbReference>
<dbReference type="Gene3D" id="3.30.470.30">
    <property type="entry name" value="DNA ligase/mRNA capping enzyme"/>
    <property type="match status" value="1"/>
</dbReference>
<dbReference type="Gene3D" id="6.20.10.30">
    <property type="match status" value="1"/>
</dbReference>
<evidence type="ECO:0000256" key="9">
    <source>
        <dbReference type="ARBA" id="ARBA00023204"/>
    </source>
</evidence>
<dbReference type="InterPro" id="IPR003583">
    <property type="entry name" value="Hlx-hairpin-Hlx_DNA-bd_motif"/>
</dbReference>
<dbReference type="Gene3D" id="2.40.50.140">
    <property type="entry name" value="Nucleic acid-binding proteins"/>
    <property type="match status" value="1"/>
</dbReference>
<dbReference type="Pfam" id="PF03119">
    <property type="entry name" value="DNA_ligase_ZBD"/>
    <property type="match status" value="1"/>
</dbReference>
<keyword evidence="9" id="KW-0234">DNA repair</keyword>
<dbReference type="InterPro" id="IPR001679">
    <property type="entry name" value="DNA_ligase"/>
</dbReference>
<proteinExistence type="inferred from homology"/>
<dbReference type="Gene3D" id="1.10.150.20">
    <property type="entry name" value="5' to 3' exonuclease, C-terminal subdomain"/>
    <property type="match status" value="2"/>
</dbReference>
<accession>A0ABS0J5X2</accession>
<dbReference type="Pfam" id="PF14520">
    <property type="entry name" value="HHH_5"/>
    <property type="match status" value="1"/>
</dbReference>
<evidence type="ECO:0000256" key="2">
    <source>
        <dbReference type="ARBA" id="ARBA00022598"/>
    </source>
</evidence>
<sequence length="647" mass="69909">MDRRDHAVSISDDIFPASTAPDADQVAAPAHMAVRAESLREQLNYHSHRYYVLDDAEISDAEYDALFRELQDIEAEWPSLRTPDSPTHRVGDAVVAALETQAHTLRMYSLDNAFSAEEWDAFIQRMLRAEPGAPTAFWCDPKMDGLALEVIYENGVFTTALTRGDGEKGEIVTTAMRTVRNLPLRLHGDGPHPARLEVRGEVVITRAEFETLNAARRGAGEKLFANPRNAAAGSVRQLDASVTAGRPLRFLAYGVGQVLWPEEAGGDAAPAAQGAEARWSTHGQVMAALADYGFGTPPDARRCETPADVMAYYEELARRRPELPFEIDGVVAKLDDLAAQAALGYTARAPRWAIALKFPAHQATTRLEHIAIQVGRTGVLTPVAELAPVVVGGVTVSRATLHNEDEIRAKDLRVGDMVVVQRAGDVIPEVVRPLVDQRPVDGLPEFEFPAECPVCHTPVRREPGEAAWRCVNVGCPAVVRQSIIHFVSKAGLDIQGVGRRWVELLVDRGKVTSPADLFGLDKQTLLAFERMGPKLAENFIAAFDAARTGATLNRLICALGIRHVGEQTARTLAAHFADLDALGAAEAETLQQLPDIGPEVAASIRAFFANEGNRALLERLRGVGLWPVRPEADAAGAPGAGSGPLAG</sequence>
<dbReference type="GO" id="GO:0003911">
    <property type="term" value="F:DNA ligase (NAD+) activity"/>
    <property type="evidence" value="ECO:0007669"/>
    <property type="project" value="UniProtKB-EC"/>
</dbReference>
<dbReference type="PIRSF" id="PIRSF001604">
    <property type="entry name" value="LigA"/>
    <property type="match status" value="1"/>
</dbReference>
<dbReference type="NCBIfam" id="NF005932">
    <property type="entry name" value="PRK07956.1"/>
    <property type="match status" value="1"/>
</dbReference>
<evidence type="ECO:0000256" key="7">
    <source>
        <dbReference type="ARBA" id="ARBA00022842"/>
    </source>
</evidence>
<comment type="catalytic activity">
    <reaction evidence="10">
        <text>NAD(+) + (deoxyribonucleotide)n-3'-hydroxyl + 5'-phospho-(deoxyribonucleotide)m = (deoxyribonucleotide)n+m + AMP + beta-nicotinamide D-nucleotide.</text>
        <dbReference type="EC" id="6.5.1.2"/>
    </reaction>
</comment>
<dbReference type="InterPro" id="IPR033136">
    <property type="entry name" value="DNA_ligase_CS"/>
</dbReference>
<gene>
    <name evidence="13" type="primary">ligA</name>
    <name evidence="13" type="ORF">FVW20_12735</name>
</gene>
<dbReference type="EC" id="6.5.1.2" evidence="1"/>
<keyword evidence="7" id="KW-0460">Magnesium</keyword>
<dbReference type="NCBIfam" id="TIGR00575">
    <property type="entry name" value="dnlj"/>
    <property type="match status" value="1"/>
</dbReference>
<dbReference type="InterPro" id="IPR004150">
    <property type="entry name" value="NAD_DNA_ligase_OB"/>
</dbReference>
<evidence type="ECO:0000256" key="5">
    <source>
        <dbReference type="ARBA" id="ARBA00022763"/>
    </source>
</evidence>
<dbReference type="InterPro" id="IPR012340">
    <property type="entry name" value="NA-bd_OB-fold"/>
</dbReference>
<evidence type="ECO:0000256" key="4">
    <source>
        <dbReference type="ARBA" id="ARBA00022723"/>
    </source>
</evidence>
<keyword evidence="3" id="KW-0235">DNA replication</keyword>
<dbReference type="SUPFAM" id="SSF56091">
    <property type="entry name" value="DNA ligase/mRNA capping enzyme, catalytic domain"/>
    <property type="match status" value="1"/>
</dbReference>
<evidence type="ECO:0000259" key="12">
    <source>
        <dbReference type="SMART" id="SM00532"/>
    </source>
</evidence>
<dbReference type="PANTHER" id="PTHR23389">
    <property type="entry name" value="CHROMOSOME TRANSMISSION FIDELITY FACTOR 18"/>
    <property type="match status" value="1"/>
</dbReference>
<keyword evidence="8" id="KW-0520">NAD</keyword>
<evidence type="ECO:0000313" key="13">
    <source>
        <dbReference type="EMBL" id="MBG3877854.1"/>
    </source>
</evidence>
<evidence type="ECO:0000256" key="1">
    <source>
        <dbReference type="ARBA" id="ARBA00012722"/>
    </source>
</evidence>
<dbReference type="Pfam" id="PF01653">
    <property type="entry name" value="DNA_ligase_aden"/>
    <property type="match status" value="1"/>
</dbReference>
<dbReference type="InterPro" id="IPR013840">
    <property type="entry name" value="DNAligase_N"/>
</dbReference>
<dbReference type="HAMAP" id="MF_01588">
    <property type="entry name" value="DNA_ligase_A"/>
    <property type="match status" value="1"/>
</dbReference>
<feature type="domain" description="Helix-hairpin-helix DNA-binding motif class 1" evidence="11">
    <location>
        <begin position="523"/>
        <end position="542"/>
    </location>
</feature>
<feature type="domain" description="Helix-hairpin-helix DNA-binding motif class 1" evidence="11">
    <location>
        <begin position="588"/>
        <end position="607"/>
    </location>
</feature>
<evidence type="ECO:0000256" key="8">
    <source>
        <dbReference type="ARBA" id="ARBA00023027"/>
    </source>
</evidence>
<dbReference type="SUPFAM" id="SSF47781">
    <property type="entry name" value="RuvA domain 2-like"/>
    <property type="match status" value="1"/>
</dbReference>
<evidence type="ECO:0000256" key="6">
    <source>
        <dbReference type="ARBA" id="ARBA00022833"/>
    </source>
</evidence>
<dbReference type="SMART" id="SM00532">
    <property type="entry name" value="LIGANc"/>
    <property type="match status" value="1"/>
</dbReference>
<dbReference type="SUPFAM" id="SSF50249">
    <property type="entry name" value="Nucleic acid-binding proteins"/>
    <property type="match status" value="1"/>
</dbReference>